<dbReference type="InterPro" id="IPR010960">
    <property type="entry name" value="Flavocytochrome_c"/>
</dbReference>
<evidence type="ECO:0000256" key="9">
    <source>
        <dbReference type="ARBA" id="ARBA00023004"/>
    </source>
</evidence>
<keyword evidence="15" id="KW-1185">Reference proteome</keyword>
<gene>
    <name evidence="14" type="ORF">C7M61_003024</name>
</gene>
<dbReference type="Gene3D" id="3.50.50.60">
    <property type="entry name" value="FAD/NAD(P)-binding domain"/>
    <property type="match status" value="1"/>
</dbReference>
<dbReference type="InterPro" id="IPR050496">
    <property type="entry name" value="SNF2_RAD54_helicase_repair"/>
</dbReference>
<reference evidence="14 15" key="1">
    <citation type="submission" date="2018-03" db="EMBL/GenBank/DDBJ databases">
        <title>Candida pseudohaemulonii genome assembly and annotation.</title>
        <authorList>
            <person name="Munoz J.F."/>
            <person name="Gade L.G."/>
            <person name="Chow N.A."/>
            <person name="Litvintseva A.P."/>
            <person name="Loparev V.N."/>
            <person name="Cuomo C.A."/>
        </authorList>
    </citation>
    <scope>NUCLEOTIDE SEQUENCE [LARGE SCALE GENOMIC DNA]</scope>
    <source>
        <strain evidence="14 15">B12108</strain>
    </source>
</reference>
<evidence type="ECO:0008006" key="16">
    <source>
        <dbReference type="Google" id="ProtNLM"/>
    </source>
</evidence>
<dbReference type="InterPro" id="IPR038718">
    <property type="entry name" value="SNF2-like_sf"/>
</dbReference>
<dbReference type="InterPro" id="IPR000330">
    <property type="entry name" value="SNF2_N"/>
</dbReference>
<dbReference type="InterPro" id="IPR018506">
    <property type="entry name" value="Cyt_B5_heme-BS"/>
</dbReference>
<keyword evidence="6" id="KW-0347">Helicase</keyword>
<dbReference type="Pfam" id="PF00271">
    <property type="entry name" value="Helicase_C"/>
    <property type="match status" value="1"/>
</dbReference>
<dbReference type="SUPFAM" id="SSF52540">
    <property type="entry name" value="P-loop containing nucleoside triphosphate hydrolases"/>
    <property type="match status" value="2"/>
</dbReference>
<dbReference type="InterPro" id="IPR014001">
    <property type="entry name" value="Helicase_ATP-bd"/>
</dbReference>
<protein>
    <recommendedName>
        <fullName evidence="16">Cytochrome b5 heme-binding domain-containing protein</fullName>
    </recommendedName>
</protein>
<dbReference type="CDD" id="cd18793">
    <property type="entry name" value="SF2_C_SNF"/>
    <property type="match status" value="1"/>
</dbReference>
<name>A0A2P7YP95_9ASCO</name>
<dbReference type="SMART" id="SM00487">
    <property type="entry name" value="DEXDc"/>
    <property type="match status" value="1"/>
</dbReference>
<dbReference type="Gene3D" id="3.10.120.10">
    <property type="entry name" value="Cytochrome b5-like heme/steroid binding domain"/>
    <property type="match status" value="1"/>
</dbReference>
<organism evidence="14 15">
    <name type="scientific">Candidozyma pseudohaemuli</name>
    <dbReference type="NCBI Taxonomy" id="418784"/>
    <lineage>
        <taxon>Eukaryota</taxon>
        <taxon>Fungi</taxon>
        <taxon>Dikarya</taxon>
        <taxon>Ascomycota</taxon>
        <taxon>Saccharomycotina</taxon>
        <taxon>Pichiomycetes</taxon>
        <taxon>Metschnikowiaceae</taxon>
        <taxon>Candidozyma</taxon>
    </lineage>
</organism>
<evidence type="ECO:0000256" key="3">
    <source>
        <dbReference type="ARBA" id="ARBA00022723"/>
    </source>
</evidence>
<dbReference type="PROSITE" id="PS50255">
    <property type="entry name" value="CYTOCHROME_B5_2"/>
    <property type="match status" value="1"/>
</dbReference>
<evidence type="ECO:0000259" key="13">
    <source>
        <dbReference type="PROSITE" id="PS51194"/>
    </source>
</evidence>
<dbReference type="GO" id="GO:0005634">
    <property type="term" value="C:nucleus"/>
    <property type="evidence" value="ECO:0007669"/>
    <property type="project" value="TreeGrafter"/>
</dbReference>
<dbReference type="PROSITE" id="PS00191">
    <property type="entry name" value="CYTOCHROME_B5_1"/>
    <property type="match status" value="1"/>
</dbReference>
<evidence type="ECO:0000256" key="1">
    <source>
        <dbReference type="ARBA" id="ARBA00022617"/>
    </source>
</evidence>
<dbReference type="FunFam" id="3.40.50.300:FF:000332">
    <property type="entry name" value="DNA repair and recombination protein RAD54-like"/>
    <property type="match status" value="1"/>
</dbReference>
<dbReference type="VEuPathDB" id="FungiDB:C7M61_003024"/>
<dbReference type="Pfam" id="PF00176">
    <property type="entry name" value="SNF2-rel_dom"/>
    <property type="match status" value="1"/>
</dbReference>
<dbReference type="SMART" id="SM01117">
    <property type="entry name" value="Cyt-b5"/>
    <property type="match status" value="1"/>
</dbReference>
<dbReference type="InterPro" id="IPR001199">
    <property type="entry name" value="Cyt_B5-like_heme/steroid-bd"/>
</dbReference>
<accession>A0A2P7YP95</accession>
<keyword evidence="5" id="KW-0378">Hydrolase</keyword>
<keyword evidence="8" id="KW-0560">Oxidoreductase</keyword>
<evidence type="ECO:0000256" key="8">
    <source>
        <dbReference type="ARBA" id="ARBA00023002"/>
    </source>
</evidence>
<keyword evidence="4" id="KW-0547">Nucleotide-binding</keyword>
<dbReference type="InterPro" id="IPR049730">
    <property type="entry name" value="SNF2/RAD54-like_C"/>
</dbReference>
<dbReference type="GO" id="GO:0020037">
    <property type="term" value="F:heme binding"/>
    <property type="evidence" value="ECO:0007669"/>
    <property type="project" value="InterPro"/>
</dbReference>
<dbReference type="GeneID" id="36566413"/>
<dbReference type="PANTHER" id="PTHR45629:SF7">
    <property type="entry name" value="DNA EXCISION REPAIR PROTEIN ERCC-6-RELATED"/>
    <property type="match status" value="1"/>
</dbReference>
<dbReference type="Gene3D" id="3.40.50.10810">
    <property type="entry name" value="Tandem AAA-ATPase domain"/>
    <property type="match status" value="1"/>
</dbReference>
<evidence type="ECO:0000256" key="6">
    <source>
        <dbReference type="ARBA" id="ARBA00022806"/>
    </source>
</evidence>
<keyword evidence="9" id="KW-0408">Iron</keyword>
<feature type="domain" description="Helicase ATP-binding" evidence="12">
    <location>
        <begin position="1"/>
        <end position="168"/>
    </location>
</feature>
<dbReference type="PRINTS" id="PR00363">
    <property type="entry name" value="CYTOCHROMEB5"/>
</dbReference>
<evidence type="ECO:0000259" key="11">
    <source>
        <dbReference type="PROSITE" id="PS50255"/>
    </source>
</evidence>
<proteinExistence type="predicted"/>
<evidence type="ECO:0000256" key="10">
    <source>
        <dbReference type="SAM" id="MobiDB-lite"/>
    </source>
</evidence>
<keyword evidence="3" id="KW-0479">Metal-binding</keyword>
<evidence type="ECO:0000256" key="7">
    <source>
        <dbReference type="ARBA" id="ARBA00022840"/>
    </source>
</evidence>
<dbReference type="SUPFAM" id="SSF51905">
    <property type="entry name" value="FAD/NAD(P)-binding domain"/>
    <property type="match status" value="1"/>
</dbReference>
<dbReference type="GO" id="GO:0007131">
    <property type="term" value="P:reciprocal meiotic recombination"/>
    <property type="evidence" value="ECO:0007669"/>
    <property type="project" value="TreeGrafter"/>
</dbReference>
<dbReference type="AlphaFoldDB" id="A0A2P7YP95"/>
<dbReference type="EMBL" id="PYFQ01000007">
    <property type="protein sequence ID" value="PSK37779.1"/>
    <property type="molecule type" value="Genomic_DNA"/>
</dbReference>
<dbReference type="Proteomes" id="UP000241107">
    <property type="component" value="Unassembled WGS sequence"/>
</dbReference>
<dbReference type="PANTHER" id="PTHR45629">
    <property type="entry name" value="SNF2/RAD54 FAMILY MEMBER"/>
    <property type="match status" value="1"/>
</dbReference>
<dbReference type="OrthoDB" id="413460at2759"/>
<evidence type="ECO:0000256" key="2">
    <source>
        <dbReference type="ARBA" id="ARBA00022630"/>
    </source>
</evidence>
<dbReference type="RefSeq" id="XP_024713289.1">
    <property type="nucleotide sequence ID" value="XM_024858379.1"/>
</dbReference>
<dbReference type="SUPFAM" id="SSF55856">
    <property type="entry name" value="Cytochrome b5-like heme/steroid binding domain"/>
    <property type="match status" value="1"/>
</dbReference>
<dbReference type="GO" id="GO:0010181">
    <property type="term" value="F:FMN binding"/>
    <property type="evidence" value="ECO:0007669"/>
    <property type="project" value="InterPro"/>
</dbReference>
<dbReference type="SUPFAM" id="SSF56425">
    <property type="entry name" value="Succinate dehydrogenase/fumarate reductase flavoprotein, catalytic domain"/>
    <property type="match status" value="1"/>
</dbReference>
<dbReference type="Pfam" id="PF00173">
    <property type="entry name" value="Cyt-b5"/>
    <property type="match status" value="1"/>
</dbReference>
<feature type="domain" description="Helicase C-terminal" evidence="13">
    <location>
        <begin position="319"/>
        <end position="472"/>
    </location>
</feature>
<dbReference type="GO" id="GO:0016491">
    <property type="term" value="F:oxidoreductase activity"/>
    <property type="evidence" value="ECO:0007669"/>
    <property type="project" value="UniProtKB-KW"/>
</dbReference>
<dbReference type="PROSITE" id="PS51192">
    <property type="entry name" value="HELICASE_ATP_BIND_1"/>
    <property type="match status" value="1"/>
</dbReference>
<evidence type="ECO:0000256" key="5">
    <source>
        <dbReference type="ARBA" id="ARBA00022801"/>
    </source>
</evidence>
<dbReference type="STRING" id="418784.A0A2P7YP95"/>
<dbReference type="GO" id="GO:0045003">
    <property type="term" value="P:double-strand break repair via synthesis-dependent strand annealing"/>
    <property type="evidence" value="ECO:0007669"/>
    <property type="project" value="TreeGrafter"/>
</dbReference>
<dbReference type="InterPro" id="IPR003953">
    <property type="entry name" value="FAD-dep_OxRdtase_2_FAD-bd"/>
</dbReference>
<dbReference type="GO" id="GO:0016787">
    <property type="term" value="F:hydrolase activity"/>
    <property type="evidence" value="ECO:0007669"/>
    <property type="project" value="UniProtKB-KW"/>
</dbReference>
<dbReference type="GO" id="GO:0015616">
    <property type="term" value="F:DNA translocase activity"/>
    <property type="evidence" value="ECO:0007669"/>
    <property type="project" value="TreeGrafter"/>
</dbReference>
<evidence type="ECO:0000259" key="12">
    <source>
        <dbReference type="PROSITE" id="PS51192"/>
    </source>
</evidence>
<dbReference type="Gene3D" id="1.20.120.850">
    <property type="entry name" value="SWI2/SNF2 ATPases, N-terminal domain"/>
    <property type="match status" value="1"/>
</dbReference>
<dbReference type="SMART" id="SM00490">
    <property type="entry name" value="HELICc"/>
    <property type="match status" value="1"/>
</dbReference>
<keyword evidence="7" id="KW-0067">ATP-binding</keyword>
<keyword evidence="2" id="KW-0285">Flavoprotein</keyword>
<dbReference type="InterPro" id="IPR027477">
    <property type="entry name" value="Succ_DH/fumarate_Rdtase_cat_sf"/>
</dbReference>
<dbReference type="Gene3D" id="3.40.50.300">
    <property type="entry name" value="P-loop containing nucleotide triphosphate hydrolases"/>
    <property type="match status" value="1"/>
</dbReference>
<feature type="domain" description="Cytochrome b5 heme-binding" evidence="11">
    <location>
        <begin position="1108"/>
        <end position="1184"/>
    </location>
</feature>
<evidence type="ECO:0000313" key="14">
    <source>
        <dbReference type="EMBL" id="PSK37779.1"/>
    </source>
</evidence>
<dbReference type="Pfam" id="PF00890">
    <property type="entry name" value="FAD_binding_2"/>
    <property type="match status" value="1"/>
</dbReference>
<dbReference type="InterPro" id="IPR027417">
    <property type="entry name" value="P-loop_NTPase"/>
</dbReference>
<dbReference type="GO" id="GO:0005524">
    <property type="term" value="F:ATP binding"/>
    <property type="evidence" value="ECO:0007669"/>
    <property type="project" value="UniProtKB-KW"/>
</dbReference>
<comment type="caution">
    <text evidence="14">The sequence shown here is derived from an EMBL/GenBank/DDBJ whole genome shotgun (WGS) entry which is preliminary data.</text>
</comment>
<dbReference type="InterPro" id="IPR036400">
    <property type="entry name" value="Cyt_B5-like_heme/steroid_sf"/>
</dbReference>
<feature type="region of interest" description="Disordered" evidence="10">
    <location>
        <begin position="1067"/>
        <end position="1102"/>
    </location>
</feature>
<dbReference type="GO" id="GO:0004386">
    <property type="term" value="F:helicase activity"/>
    <property type="evidence" value="ECO:0007669"/>
    <property type="project" value="UniProtKB-KW"/>
</dbReference>
<dbReference type="Gene3D" id="3.90.700.10">
    <property type="entry name" value="Succinate dehydrogenase/fumarate reductase flavoprotein, catalytic domain"/>
    <property type="match status" value="1"/>
</dbReference>
<dbReference type="InterPro" id="IPR001650">
    <property type="entry name" value="Helicase_C-like"/>
</dbReference>
<evidence type="ECO:0000313" key="15">
    <source>
        <dbReference type="Proteomes" id="UP000241107"/>
    </source>
</evidence>
<evidence type="ECO:0000256" key="4">
    <source>
        <dbReference type="ARBA" id="ARBA00022741"/>
    </source>
</evidence>
<sequence>MADEMGLGKTLQCLALMWTLLKQSPRGKRTIEKCIIVCPSSLVRNWANEIVKWLGEGALTPLAVDGRSVKSSELSQALQQWAVASGRNIVRPVLIISYETLRRNVDRLAGTEVGLILADEGHRLKNGDSLTFNALNSLRCERRVILSGTPIQNDLSEYYSLLNFANPGYLGTRNEFRKNFENAILRGRDADATDSEREKGDSKLLELSQLVSKFIIRRTNDILSKYLPVKYEYVVYVGLTPLQRDLYEHFTKSAANQALISSQPLKAIDLLKKLCTHPELLRLPEDIRGSRGILPEDYLDSSSSREKSIHISLSAKFSILERFIESLRHESDDKIVIISNYTKTLDLIEKLCRQRRYGCLRLDGTMNINKRQKIVDRFNDPKGPEFIFLLSSKAGGCGINLIGANRLILMDPDWNPAADQQALARVWRDGQKKDCFIYRFICTGTIEEKIYQRQSMKQSLSSCVVDNMEDVERIFSGENLRLLFKYHPDTDCETHESYNCKRCVPGQGQVEKAPAMLYGDATTWNHLTRTELSENEDNLLRNELQFSDVSNSVLIVGGGLAGLSAAHEAYLRGANVVLFDKQGFLSGNSGKATSGINGALTRTQVSSSIKDSVEQFYNDTLKTAKDRANPSLIKVLTYHSADAVHWLQEIFELDLSIVSRLGGHSQPRTHRGKDAKFPGMAITYKLLETLENLAEEFPDRVAIMKNTQVIDLLIDEKDSSQVLGVKYKDLKTKDKNTLKGPVILATGGYAADFTKNSLLRKYRPDIIDLPSTNGTHATGDGQKIVMKHSGIGIDMDKVQVHPTGLIDFNDTDVIEGRKQPRHLFLGAEALRGEGGIILNNKGERFCDELGTRDYVSGEMEKQIKQGNGPLRLVLSDESEERLAFHIKHYEQRSLMRTILGKDLAQEMKIPITKLQETMDLYNRAAKHEIDEPFGKKYFPTTPFIIAEDRKYHVSFITRVLHFTMGGIKINDKAQVIYNGNQEEPFQGLYAAGEVAGGVHGHNRLGGSSLLACVVYGRLAAHQASSFLMRNLSRLQPLNENQSASARLNQISLHIDPNRKQITIDLGGEAEGNKPVQPAAIEESSEAGIPGESAPAKGKQKAPRFEIPEKEFTADEVAKHNSESDCWVIVKNVVLDLTSFLDDHPGGRESILNFAGKDATESFDMLHEDNVIQRYAPTCVLGRLKGATPFLELKD</sequence>
<dbReference type="GO" id="GO:0046872">
    <property type="term" value="F:metal ion binding"/>
    <property type="evidence" value="ECO:0007669"/>
    <property type="project" value="UniProtKB-KW"/>
</dbReference>
<dbReference type="InterPro" id="IPR036188">
    <property type="entry name" value="FAD/NAD-bd_sf"/>
</dbReference>
<dbReference type="NCBIfam" id="TIGR01813">
    <property type="entry name" value="flavo_cyto_c"/>
    <property type="match status" value="1"/>
</dbReference>
<dbReference type="PROSITE" id="PS51194">
    <property type="entry name" value="HELICASE_CTER"/>
    <property type="match status" value="1"/>
</dbReference>
<keyword evidence="1" id="KW-0349">Heme</keyword>